<keyword evidence="1" id="KW-1133">Transmembrane helix</keyword>
<keyword evidence="1" id="KW-0812">Transmembrane</keyword>
<comment type="caution">
    <text evidence="2">The sequence shown here is derived from an EMBL/GenBank/DDBJ whole genome shotgun (WGS) entry which is preliminary data.</text>
</comment>
<evidence type="ECO:0000313" key="3">
    <source>
        <dbReference type="Proteomes" id="UP000790347"/>
    </source>
</evidence>
<dbReference type="Proteomes" id="UP000790347">
    <property type="component" value="Unassembled WGS sequence"/>
</dbReference>
<evidence type="ECO:0000313" key="2">
    <source>
        <dbReference type="EMBL" id="KAH9510942.1"/>
    </source>
</evidence>
<dbReference type="AlphaFoldDB" id="A0A922HXY6"/>
<evidence type="ECO:0000256" key="1">
    <source>
        <dbReference type="SAM" id="Phobius"/>
    </source>
</evidence>
<gene>
    <name evidence="2" type="ORF">DERF_009432</name>
</gene>
<keyword evidence="1" id="KW-0472">Membrane</keyword>
<name>A0A922HXY6_DERFA</name>
<sequence>MISIQQEKYNDLFIIVCMIIISFMPFYAHLYYDDQNRWWIDDAGSTNLNDVSFRINKQVLTPMNSVYE</sequence>
<accession>A0A922HXY6</accession>
<reference evidence="2" key="2">
    <citation type="journal article" date="2022" name="Res Sq">
        <title>Comparative Genomics Reveals Insights into the Divergent Evolution of Astigmatic Mites and Household Pest Adaptations.</title>
        <authorList>
            <person name="Xiong Q."/>
            <person name="Wan A.T.-Y."/>
            <person name="Liu X.-Y."/>
            <person name="Fung C.S.-H."/>
            <person name="Xiao X."/>
            <person name="Malainual N."/>
            <person name="Hou J."/>
            <person name="Wang L."/>
            <person name="Wang M."/>
            <person name="Yang K."/>
            <person name="Cui Y."/>
            <person name="Leung E."/>
            <person name="Nong W."/>
            <person name="Shin S.-K."/>
            <person name="Au S."/>
            <person name="Jeong K.Y."/>
            <person name="Chew F.T."/>
            <person name="Hui J."/>
            <person name="Leung T.F."/>
            <person name="Tungtrongchitr A."/>
            <person name="Zhong N."/>
            <person name="Liu Z."/>
            <person name="Tsui S."/>
        </authorList>
    </citation>
    <scope>NUCLEOTIDE SEQUENCE</scope>
    <source>
        <strain evidence="2">Derf</strain>
        <tissue evidence="2">Whole organism</tissue>
    </source>
</reference>
<proteinExistence type="predicted"/>
<reference evidence="2" key="1">
    <citation type="submission" date="2013-05" db="EMBL/GenBank/DDBJ databases">
        <authorList>
            <person name="Yim A.K.Y."/>
            <person name="Chan T.F."/>
            <person name="Ji K.M."/>
            <person name="Liu X.Y."/>
            <person name="Zhou J.W."/>
            <person name="Li R.Q."/>
            <person name="Yang K.Y."/>
            <person name="Li J."/>
            <person name="Li M."/>
            <person name="Law P.T.W."/>
            <person name="Wu Y.L."/>
            <person name="Cai Z.L."/>
            <person name="Qin H."/>
            <person name="Bao Y."/>
            <person name="Leung R.K.K."/>
            <person name="Ng P.K.S."/>
            <person name="Zou J."/>
            <person name="Zhong X.J."/>
            <person name="Ran P.X."/>
            <person name="Zhong N.S."/>
            <person name="Liu Z.G."/>
            <person name="Tsui S.K.W."/>
        </authorList>
    </citation>
    <scope>NUCLEOTIDE SEQUENCE</scope>
    <source>
        <strain evidence="2">Derf</strain>
        <tissue evidence="2">Whole organism</tissue>
    </source>
</reference>
<dbReference type="EMBL" id="ASGP02000004">
    <property type="protein sequence ID" value="KAH9510942.1"/>
    <property type="molecule type" value="Genomic_DNA"/>
</dbReference>
<organism evidence="2 3">
    <name type="scientific">Dermatophagoides farinae</name>
    <name type="common">American house dust mite</name>
    <dbReference type="NCBI Taxonomy" id="6954"/>
    <lineage>
        <taxon>Eukaryota</taxon>
        <taxon>Metazoa</taxon>
        <taxon>Ecdysozoa</taxon>
        <taxon>Arthropoda</taxon>
        <taxon>Chelicerata</taxon>
        <taxon>Arachnida</taxon>
        <taxon>Acari</taxon>
        <taxon>Acariformes</taxon>
        <taxon>Sarcoptiformes</taxon>
        <taxon>Astigmata</taxon>
        <taxon>Psoroptidia</taxon>
        <taxon>Analgoidea</taxon>
        <taxon>Pyroglyphidae</taxon>
        <taxon>Dermatophagoidinae</taxon>
        <taxon>Dermatophagoides</taxon>
    </lineage>
</organism>
<keyword evidence="3" id="KW-1185">Reference proteome</keyword>
<feature type="transmembrane region" description="Helical" evidence="1">
    <location>
        <begin position="12"/>
        <end position="32"/>
    </location>
</feature>
<protein>
    <submittedName>
        <fullName evidence="2">Uncharacterized protein</fullName>
    </submittedName>
</protein>